<feature type="transmembrane region" description="Helical" evidence="14">
    <location>
        <begin position="152"/>
        <end position="171"/>
    </location>
</feature>
<evidence type="ECO:0000256" key="1">
    <source>
        <dbReference type="ARBA" id="ARBA00004651"/>
    </source>
</evidence>
<feature type="transmembrane region" description="Helical" evidence="14">
    <location>
        <begin position="312"/>
        <end position="335"/>
    </location>
</feature>
<dbReference type="InterPro" id="IPR028362">
    <property type="entry name" value="AlgI"/>
</dbReference>
<feature type="transmembrane region" description="Helical" evidence="14">
    <location>
        <begin position="226"/>
        <end position="244"/>
    </location>
</feature>
<evidence type="ECO:0000256" key="9">
    <source>
        <dbReference type="ARBA" id="ARBA00022989"/>
    </source>
</evidence>
<organism evidence="15 16">
    <name type="scientific">Aromatoleum tolulyticum</name>
    <dbReference type="NCBI Taxonomy" id="34027"/>
    <lineage>
        <taxon>Bacteria</taxon>
        <taxon>Pseudomonadati</taxon>
        <taxon>Pseudomonadota</taxon>
        <taxon>Betaproteobacteria</taxon>
        <taxon>Rhodocyclales</taxon>
        <taxon>Rhodocyclaceae</taxon>
        <taxon>Aromatoleum</taxon>
    </lineage>
</organism>
<evidence type="ECO:0000256" key="11">
    <source>
        <dbReference type="ARBA" id="ARBA00023315"/>
    </source>
</evidence>
<evidence type="ECO:0000256" key="12">
    <source>
        <dbReference type="ARBA" id="ARBA00031030"/>
    </source>
</evidence>
<feature type="transmembrane region" description="Helical" evidence="14">
    <location>
        <begin position="74"/>
        <end position="99"/>
    </location>
</feature>
<protein>
    <recommendedName>
        <fullName evidence="4">Probable alginate O-acetylase AlgI</fullName>
    </recommendedName>
    <alternativeName>
        <fullName evidence="12">Alginate biosynthesis protein AlgI</fullName>
    </alternativeName>
</protein>
<dbReference type="PANTHER" id="PTHR13285:SF23">
    <property type="entry name" value="TEICHOIC ACID D-ALANYLTRANSFERASE"/>
    <property type="match status" value="1"/>
</dbReference>
<dbReference type="Proteomes" id="UP000186819">
    <property type="component" value="Unassembled WGS sequence"/>
</dbReference>
<feature type="transmembrane region" description="Helical" evidence="14">
    <location>
        <begin position="191"/>
        <end position="214"/>
    </location>
</feature>
<dbReference type="PIRSF" id="PIRSF500217">
    <property type="entry name" value="AlgI"/>
    <property type="match status" value="1"/>
</dbReference>
<proteinExistence type="inferred from homology"/>
<feature type="transmembrane region" description="Helical" evidence="14">
    <location>
        <begin position="449"/>
        <end position="468"/>
    </location>
</feature>
<evidence type="ECO:0000256" key="6">
    <source>
        <dbReference type="ARBA" id="ARBA00022679"/>
    </source>
</evidence>
<dbReference type="RefSeq" id="WP_076602191.1">
    <property type="nucleotide sequence ID" value="NZ_FTMD01000006.1"/>
</dbReference>
<evidence type="ECO:0000256" key="14">
    <source>
        <dbReference type="SAM" id="Phobius"/>
    </source>
</evidence>
<feature type="transmembrane region" description="Helical" evidence="14">
    <location>
        <begin position="406"/>
        <end position="428"/>
    </location>
</feature>
<comment type="subcellular location">
    <subcellularLocation>
        <location evidence="1">Cell membrane</location>
        <topology evidence="1">Multi-pass membrane protein</topology>
    </subcellularLocation>
</comment>
<dbReference type="GO" id="GO:0042121">
    <property type="term" value="P:alginic acid biosynthetic process"/>
    <property type="evidence" value="ECO:0007669"/>
    <property type="project" value="UniProtKB-KW"/>
</dbReference>
<evidence type="ECO:0000256" key="10">
    <source>
        <dbReference type="ARBA" id="ARBA00023136"/>
    </source>
</evidence>
<dbReference type="STRING" id="34027.SAMN05421829_106195"/>
<feature type="transmembrane region" description="Helical" evidence="14">
    <location>
        <begin position="46"/>
        <end position="62"/>
    </location>
</feature>
<reference evidence="16" key="1">
    <citation type="submission" date="2017-01" db="EMBL/GenBank/DDBJ databases">
        <authorList>
            <person name="Varghese N."/>
            <person name="Submissions S."/>
        </authorList>
    </citation>
    <scope>NUCLEOTIDE SEQUENCE [LARGE SCALE GENOMIC DNA]</scope>
    <source>
        <strain evidence="16">ATCC 51758</strain>
    </source>
</reference>
<dbReference type="InterPro" id="IPR051085">
    <property type="entry name" value="MB_O-acyltransferase"/>
</dbReference>
<evidence type="ECO:0000256" key="3">
    <source>
        <dbReference type="ARBA" id="ARBA00010323"/>
    </source>
</evidence>
<dbReference type="EMBL" id="FTMD01000006">
    <property type="protein sequence ID" value="SIQ74268.1"/>
    <property type="molecule type" value="Genomic_DNA"/>
</dbReference>
<feature type="transmembrane region" description="Helical" evidence="14">
    <location>
        <begin position="367"/>
        <end position="386"/>
    </location>
</feature>
<feature type="transmembrane region" description="Helical" evidence="14">
    <location>
        <begin position="119"/>
        <end position="140"/>
    </location>
</feature>
<sequence>MIFSSVSFAVFFAAVLATYLLARSPTQRATVLLMASLIFYASWKPAYLILLGASVTANWFVYRGMLATRSRALMITAIAANLTVLGCFKYLALLIESALWLARVAGAEVAVARPAWIDWVLPLGISFYTFHMLSAMIDVYRGDCTRSISFRHWCLFVSFFPQLIAGPIVRVHELVAQLEDLQPVSWRNLKIGAFIFAGGLIKKALLADNLAPLVDALFAQPAQLDFLLAWLATLGFGMEIYLDFSGYSEMALGLACMFGVTLPLNFRFPYMARSATEFWHRWHMSLSRWLRDYLYISIGGNRSGRFGSYRNLMITMLLGGLWHGANWTFVFWGFLHGTLLIGHRLLNAALRVAGIAEGALLDRALSWLGWPLTFVAIHFTWVFFRAPNFTDAWTVCAAMLGLAEPAALVSVRLYEVVGVLMTVVLVLIEPRIVAVFERRGVDWWWRVPFPLRGVAYASLVLAIVVFGGPTQKFIYFDF</sequence>
<keyword evidence="8" id="KW-0016">Alginate biosynthesis</keyword>
<keyword evidence="9 14" id="KW-1133">Transmembrane helix</keyword>
<comment type="similarity">
    <text evidence="3 13">Belongs to the membrane-bound acyltransferase family.</text>
</comment>
<gene>
    <name evidence="15" type="ORF">SAMN05421829_106195</name>
</gene>
<evidence type="ECO:0000256" key="7">
    <source>
        <dbReference type="ARBA" id="ARBA00022692"/>
    </source>
</evidence>
<dbReference type="PANTHER" id="PTHR13285">
    <property type="entry name" value="ACYLTRANSFERASE"/>
    <property type="match status" value="1"/>
</dbReference>
<dbReference type="InterPro" id="IPR024194">
    <property type="entry name" value="Ac/AlaTfrase_AlgI/DltB"/>
</dbReference>
<keyword evidence="7 14" id="KW-0812">Transmembrane</keyword>
<dbReference type="Pfam" id="PF03062">
    <property type="entry name" value="MBOAT"/>
    <property type="match status" value="1"/>
</dbReference>
<evidence type="ECO:0000256" key="5">
    <source>
        <dbReference type="ARBA" id="ARBA00022475"/>
    </source>
</evidence>
<evidence type="ECO:0000313" key="15">
    <source>
        <dbReference type="EMBL" id="SIQ74268.1"/>
    </source>
</evidence>
<comment type="pathway">
    <text evidence="2">Glycan biosynthesis; alginate biosynthesis.</text>
</comment>
<evidence type="ECO:0000256" key="4">
    <source>
        <dbReference type="ARBA" id="ARBA00016084"/>
    </source>
</evidence>
<keyword evidence="10 13" id="KW-0472">Membrane</keyword>
<evidence type="ECO:0000256" key="13">
    <source>
        <dbReference type="PIRNR" id="PIRNR016636"/>
    </source>
</evidence>
<keyword evidence="11 13" id="KW-0012">Acyltransferase</keyword>
<keyword evidence="6 13" id="KW-0808">Transferase</keyword>
<evidence type="ECO:0000313" key="16">
    <source>
        <dbReference type="Proteomes" id="UP000186819"/>
    </source>
</evidence>
<dbReference type="InterPro" id="IPR004299">
    <property type="entry name" value="MBOAT_fam"/>
</dbReference>
<keyword evidence="5 13" id="KW-1003">Cell membrane</keyword>
<dbReference type="PIRSF" id="PIRSF016636">
    <property type="entry name" value="AlgI_DltB"/>
    <property type="match status" value="1"/>
</dbReference>
<evidence type="ECO:0000256" key="8">
    <source>
        <dbReference type="ARBA" id="ARBA00022841"/>
    </source>
</evidence>
<dbReference type="AlphaFoldDB" id="A0A1N6V933"/>
<name>A0A1N6V933_9RHOO</name>
<dbReference type="GO" id="GO:0016746">
    <property type="term" value="F:acyltransferase activity"/>
    <property type="evidence" value="ECO:0007669"/>
    <property type="project" value="UniProtKB-KW"/>
</dbReference>
<accession>A0A1N6V933</accession>
<keyword evidence="16" id="KW-1185">Reference proteome</keyword>
<dbReference type="OrthoDB" id="139172at2"/>
<evidence type="ECO:0000256" key="2">
    <source>
        <dbReference type="ARBA" id="ARBA00005182"/>
    </source>
</evidence>
<dbReference type="GO" id="GO:0005886">
    <property type="term" value="C:plasma membrane"/>
    <property type="evidence" value="ECO:0007669"/>
    <property type="project" value="UniProtKB-SubCell"/>
</dbReference>